<comment type="caution">
    <text evidence="1">The sequence shown here is derived from an EMBL/GenBank/DDBJ whole genome shotgun (WGS) entry which is preliminary data.</text>
</comment>
<organism evidence="1 2">
    <name type="scientific">Effusibacillus consociatus</name>
    <dbReference type="NCBI Taxonomy" id="1117041"/>
    <lineage>
        <taxon>Bacteria</taxon>
        <taxon>Bacillati</taxon>
        <taxon>Bacillota</taxon>
        <taxon>Bacilli</taxon>
        <taxon>Bacillales</taxon>
        <taxon>Alicyclobacillaceae</taxon>
        <taxon>Effusibacillus</taxon>
    </lineage>
</organism>
<keyword evidence="2" id="KW-1185">Reference proteome</keyword>
<dbReference type="EMBL" id="JBHSHC010000138">
    <property type="protein sequence ID" value="MFC4769562.1"/>
    <property type="molecule type" value="Genomic_DNA"/>
</dbReference>
<evidence type="ECO:0000313" key="1">
    <source>
        <dbReference type="EMBL" id="MFC4769562.1"/>
    </source>
</evidence>
<sequence length="146" mass="16679">KIGRLILHIMDYRVLLHLFLQFKKQKFCVLWLTFCLLTGCQSGNVERFKGESEHWSGDFRLDMATKDIGKETFTLKYKKTDVKSVKNIKYSLEGPHIASGGTEKNLPENGKIVSYIGGSEHPLGNAVLKVKVEWNGQTEEFDMVKQ</sequence>
<reference evidence="2" key="1">
    <citation type="journal article" date="2019" name="Int. J. Syst. Evol. Microbiol.">
        <title>The Global Catalogue of Microorganisms (GCM) 10K type strain sequencing project: providing services to taxonomists for standard genome sequencing and annotation.</title>
        <authorList>
            <consortium name="The Broad Institute Genomics Platform"/>
            <consortium name="The Broad Institute Genome Sequencing Center for Infectious Disease"/>
            <person name="Wu L."/>
            <person name="Ma J."/>
        </authorList>
    </citation>
    <scope>NUCLEOTIDE SEQUENCE [LARGE SCALE GENOMIC DNA]</scope>
    <source>
        <strain evidence="2">WYCCWR 12678</strain>
    </source>
</reference>
<evidence type="ECO:0000313" key="2">
    <source>
        <dbReference type="Proteomes" id="UP001596002"/>
    </source>
</evidence>
<dbReference type="Proteomes" id="UP001596002">
    <property type="component" value="Unassembled WGS sequence"/>
</dbReference>
<evidence type="ECO:0008006" key="3">
    <source>
        <dbReference type="Google" id="ProtNLM"/>
    </source>
</evidence>
<protein>
    <recommendedName>
        <fullName evidence="3">Lipoprotein</fullName>
    </recommendedName>
</protein>
<proteinExistence type="predicted"/>
<accession>A0ABV9Q8I8</accession>
<feature type="non-terminal residue" evidence="1">
    <location>
        <position position="1"/>
    </location>
</feature>
<name>A0ABV9Q8I8_9BACL</name>
<dbReference type="RefSeq" id="WP_380028230.1">
    <property type="nucleotide sequence ID" value="NZ_JBHSHC010000138.1"/>
</dbReference>
<gene>
    <name evidence="1" type="ORF">ACFO8Q_19720</name>
</gene>